<dbReference type="Proteomes" id="UP000631114">
    <property type="component" value="Unassembled WGS sequence"/>
</dbReference>
<organism evidence="4 5">
    <name type="scientific">Coptis chinensis</name>
    <dbReference type="NCBI Taxonomy" id="261450"/>
    <lineage>
        <taxon>Eukaryota</taxon>
        <taxon>Viridiplantae</taxon>
        <taxon>Streptophyta</taxon>
        <taxon>Embryophyta</taxon>
        <taxon>Tracheophyta</taxon>
        <taxon>Spermatophyta</taxon>
        <taxon>Magnoliopsida</taxon>
        <taxon>Ranunculales</taxon>
        <taxon>Ranunculaceae</taxon>
        <taxon>Coptidoideae</taxon>
        <taxon>Coptis</taxon>
    </lineage>
</organism>
<feature type="region of interest" description="Disordered" evidence="1">
    <location>
        <begin position="1"/>
        <end position="22"/>
    </location>
</feature>
<keyword evidence="5" id="KW-1185">Reference proteome</keyword>
<dbReference type="OrthoDB" id="1602082at2759"/>
<evidence type="ECO:0000313" key="5">
    <source>
        <dbReference type="Proteomes" id="UP000631114"/>
    </source>
</evidence>
<accession>A0A835MDM1</accession>
<evidence type="ECO:0000256" key="1">
    <source>
        <dbReference type="SAM" id="MobiDB-lite"/>
    </source>
</evidence>
<feature type="domain" description="RDR1/2-like PH-like" evidence="2">
    <location>
        <begin position="104"/>
        <end position="157"/>
    </location>
</feature>
<sequence length="157" mass="17265">MSKTIRGFGLPSHVSASSGKGVSGKVCGEGTAFALKIRQSKSKGPNPRAFAVVQFTTTKGVETILSLSSQCLYYGISCLKVHNMERDIVPKPREMMLSLDVPALHFGCQVSGESFKAFWKRANVVVNFGFGLRKVELLLSHSGVDYKLKLFYDSIWQ</sequence>
<dbReference type="InterPro" id="IPR058763">
    <property type="entry name" value="RRM_RDR1/2-like"/>
</dbReference>
<protein>
    <submittedName>
        <fullName evidence="4">Uncharacterized protein</fullName>
    </submittedName>
</protein>
<feature type="domain" description="RDR1/2-like RRM" evidence="3">
    <location>
        <begin position="4"/>
        <end position="86"/>
    </location>
</feature>
<evidence type="ECO:0000259" key="2">
    <source>
        <dbReference type="Pfam" id="PF24823"/>
    </source>
</evidence>
<dbReference type="Pfam" id="PF24823">
    <property type="entry name" value="PH_RDR2"/>
    <property type="match status" value="1"/>
</dbReference>
<dbReference type="InterPro" id="IPR057590">
    <property type="entry name" value="PH_RDR1/2-like"/>
</dbReference>
<dbReference type="EMBL" id="JADFTS010000001">
    <property type="protein sequence ID" value="KAF9623214.1"/>
    <property type="molecule type" value="Genomic_DNA"/>
</dbReference>
<dbReference type="AlphaFoldDB" id="A0A835MDM1"/>
<evidence type="ECO:0000313" key="4">
    <source>
        <dbReference type="EMBL" id="KAF9623214.1"/>
    </source>
</evidence>
<comment type="caution">
    <text evidence="4">The sequence shown here is derived from an EMBL/GenBank/DDBJ whole genome shotgun (WGS) entry which is preliminary data.</text>
</comment>
<name>A0A835MDM1_9MAGN</name>
<evidence type="ECO:0000259" key="3">
    <source>
        <dbReference type="Pfam" id="PF26250"/>
    </source>
</evidence>
<reference evidence="4 5" key="1">
    <citation type="submission" date="2020-10" db="EMBL/GenBank/DDBJ databases">
        <title>The Coptis chinensis genome and diversification of protoberbering-type alkaloids.</title>
        <authorList>
            <person name="Wang B."/>
            <person name="Shu S."/>
            <person name="Song C."/>
            <person name="Liu Y."/>
        </authorList>
    </citation>
    <scope>NUCLEOTIDE SEQUENCE [LARGE SCALE GENOMIC DNA]</scope>
    <source>
        <strain evidence="4">HL-2020</strain>
        <tissue evidence="4">Leaf</tissue>
    </source>
</reference>
<proteinExistence type="predicted"/>
<feature type="compositionally biased region" description="Low complexity" evidence="1">
    <location>
        <begin position="12"/>
        <end position="22"/>
    </location>
</feature>
<dbReference type="Pfam" id="PF26250">
    <property type="entry name" value="RRM_RdRP1_2"/>
    <property type="match status" value="1"/>
</dbReference>
<gene>
    <name evidence="4" type="ORF">IFM89_000575</name>
</gene>